<feature type="transmembrane region" description="Helical" evidence="8">
    <location>
        <begin position="24"/>
        <end position="41"/>
    </location>
</feature>
<keyword evidence="7 8" id="KW-0472">Membrane</keyword>
<dbReference type="OrthoDB" id="1915311at2"/>
<keyword evidence="3" id="KW-0645">Protease</keyword>
<evidence type="ECO:0000256" key="2">
    <source>
        <dbReference type="ARBA" id="ARBA00022475"/>
    </source>
</evidence>
<dbReference type="EMBL" id="JQAZ01000010">
    <property type="protein sequence ID" value="KRN29932.1"/>
    <property type="molecule type" value="Genomic_DNA"/>
</dbReference>
<keyword evidence="5" id="KW-0378">Hydrolase</keyword>
<evidence type="ECO:0000256" key="3">
    <source>
        <dbReference type="ARBA" id="ARBA00022670"/>
    </source>
</evidence>
<reference evidence="11 12" key="1">
    <citation type="journal article" date="2015" name="Genome Announc.">
        <title>Expanding the biotechnology potential of lactobacilli through comparative genomics of 213 strains and associated genera.</title>
        <authorList>
            <person name="Sun Z."/>
            <person name="Harris H.M."/>
            <person name="McCann A."/>
            <person name="Guo C."/>
            <person name="Argimon S."/>
            <person name="Zhang W."/>
            <person name="Yang X."/>
            <person name="Jeffery I.B."/>
            <person name="Cooney J.C."/>
            <person name="Kagawa T.F."/>
            <person name="Liu W."/>
            <person name="Song Y."/>
            <person name="Salvetti E."/>
            <person name="Wrobel A."/>
            <person name="Rasinkangas P."/>
            <person name="Parkhill J."/>
            <person name="Rea M.C."/>
            <person name="O'Sullivan O."/>
            <person name="Ritari J."/>
            <person name="Douillard F.P."/>
            <person name="Paul Ross R."/>
            <person name="Yang R."/>
            <person name="Briner A.E."/>
            <person name="Felis G.E."/>
            <person name="de Vos W.M."/>
            <person name="Barrangou R."/>
            <person name="Klaenhammer T.R."/>
            <person name="Caufield P.W."/>
            <person name="Cui Y."/>
            <person name="Zhang H."/>
            <person name="O'Toole P.W."/>
        </authorList>
    </citation>
    <scope>NUCLEOTIDE SEQUENCE [LARGE SCALE GENOMIC DNA]</scope>
    <source>
        <strain evidence="9 12">ATCC BAA-66</strain>
        <strain evidence="10 11">DSM 13344</strain>
    </source>
</reference>
<keyword evidence="11" id="KW-1185">Reference proteome</keyword>
<dbReference type="NCBIfam" id="TIGR03110">
    <property type="entry name" value="exosort_Gpos"/>
    <property type="match status" value="1"/>
</dbReference>
<protein>
    <recommendedName>
        <fullName evidence="13">Exosortase family protein XrtG</fullName>
    </recommendedName>
</protein>
<evidence type="ECO:0008006" key="13">
    <source>
        <dbReference type="Google" id="ProtNLM"/>
    </source>
</evidence>
<sequence>MNPLLLIGIIAWLYLISILKRSNLSAYYFIIGSVGLFFILIALSNRYWVWFFTHAVINSVSIYGALTHMCRLYVKYGLVYIVNNGAPVTMSIDYECSGIIETCAFVALVCFFPVYNRQQRVLIAPRGILWIYLSNVIRLITVILIVHFAGGSQFYLAHSIIGRILFYALVIVLYYRTFTYSQITRSTQKA</sequence>
<gene>
    <name evidence="9" type="ORF">IV38_GL000691</name>
    <name evidence="10" type="ORF">IV40_GL000530</name>
</gene>
<evidence type="ECO:0000313" key="11">
    <source>
        <dbReference type="Proteomes" id="UP000051645"/>
    </source>
</evidence>
<evidence type="ECO:0000313" key="9">
    <source>
        <dbReference type="EMBL" id="KRN27285.1"/>
    </source>
</evidence>
<evidence type="ECO:0000256" key="4">
    <source>
        <dbReference type="ARBA" id="ARBA00022692"/>
    </source>
</evidence>
<dbReference type="RefSeq" id="WP_057771156.1">
    <property type="nucleotide sequence ID" value="NZ_JQAT01000010.1"/>
</dbReference>
<organism evidence="9 12">
    <name type="scientific">Lactobacillus selangorensis</name>
    <dbReference type="NCBI Taxonomy" id="81857"/>
    <lineage>
        <taxon>Bacteria</taxon>
        <taxon>Bacillati</taxon>
        <taxon>Bacillota</taxon>
        <taxon>Bacilli</taxon>
        <taxon>Lactobacillales</taxon>
        <taxon>Lactobacillaceae</taxon>
        <taxon>Lactobacillus</taxon>
    </lineage>
</organism>
<evidence type="ECO:0000256" key="1">
    <source>
        <dbReference type="ARBA" id="ARBA00004651"/>
    </source>
</evidence>
<evidence type="ECO:0000313" key="12">
    <source>
        <dbReference type="Proteomes" id="UP000051751"/>
    </source>
</evidence>
<comment type="subcellular location">
    <subcellularLocation>
        <location evidence="1">Cell membrane</location>
        <topology evidence="1">Multi-pass membrane protein</topology>
    </subcellularLocation>
</comment>
<dbReference type="AlphaFoldDB" id="A0A0R2FLQ3"/>
<evidence type="ECO:0000256" key="8">
    <source>
        <dbReference type="SAM" id="Phobius"/>
    </source>
</evidence>
<accession>A0A0R2FLQ3</accession>
<name>A0A0R2FLQ3_9LACO</name>
<feature type="transmembrane region" description="Helical" evidence="8">
    <location>
        <begin position="98"/>
        <end position="115"/>
    </location>
</feature>
<comment type="caution">
    <text evidence="9">The sequence shown here is derived from an EMBL/GenBank/DDBJ whole genome shotgun (WGS) entry which is preliminary data.</text>
</comment>
<keyword evidence="2" id="KW-1003">Cell membrane</keyword>
<feature type="transmembrane region" description="Helical" evidence="8">
    <location>
        <begin position="127"/>
        <end position="149"/>
    </location>
</feature>
<dbReference type="EMBL" id="JQAT01000010">
    <property type="protein sequence ID" value="KRN27285.1"/>
    <property type="molecule type" value="Genomic_DNA"/>
</dbReference>
<feature type="transmembrane region" description="Helical" evidence="8">
    <location>
        <begin position="47"/>
        <end position="66"/>
    </location>
</feature>
<dbReference type="Proteomes" id="UP000051645">
    <property type="component" value="Unassembled WGS sequence"/>
</dbReference>
<dbReference type="NCBIfam" id="TIGR04178">
    <property type="entry name" value="exo_archaeo"/>
    <property type="match status" value="1"/>
</dbReference>
<dbReference type="InterPro" id="IPR017541">
    <property type="entry name" value="Exosort-XrtG"/>
</dbReference>
<keyword evidence="6 8" id="KW-1133">Transmembrane helix</keyword>
<evidence type="ECO:0000313" key="10">
    <source>
        <dbReference type="EMBL" id="KRN29932.1"/>
    </source>
</evidence>
<dbReference type="InterPro" id="IPR026392">
    <property type="entry name" value="Exo/Archaeosortase_dom"/>
</dbReference>
<dbReference type="GO" id="GO:0005886">
    <property type="term" value="C:plasma membrane"/>
    <property type="evidence" value="ECO:0007669"/>
    <property type="project" value="UniProtKB-SubCell"/>
</dbReference>
<dbReference type="GO" id="GO:0006508">
    <property type="term" value="P:proteolysis"/>
    <property type="evidence" value="ECO:0007669"/>
    <property type="project" value="UniProtKB-KW"/>
</dbReference>
<evidence type="ECO:0000256" key="6">
    <source>
        <dbReference type="ARBA" id="ARBA00022989"/>
    </source>
</evidence>
<keyword evidence="4 8" id="KW-0812">Transmembrane</keyword>
<evidence type="ECO:0000256" key="5">
    <source>
        <dbReference type="ARBA" id="ARBA00022801"/>
    </source>
</evidence>
<proteinExistence type="predicted"/>
<dbReference type="GO" id="GO:0008233">
    <property type="term" value="F:peptidase activity"/>
    <property type="evidence" value="ECO:0007669"/>
    <property type="project" value="UniProtKB-KW"/>
</dbReference>
<dbReference type="PATRIC" id="fig|81857.3.peg.695"/>
<feature type="transmembrane region" description="Helical" evidence="8">
    <location>
        <begin position="155"/>
        <end position="175"/>
    </location>
</feature>
<dbReference type="STRING" id="81857.IV38_GL000691"/>
<dbReference type="Proteomes" id="UP000051751">
    <property type="component" value="Unassembled WGS sequence"/>
</dbReference>
<evidence type="ECO:0000256" key="7">
    <source>
        <dbReference type="ARBA" id="ARBA00023136"/>
    </source>
</evidence>